<keyword evidence="9" id="KW-1185">Reference proteome</keyword>
<comment type="similarity">
    <text evidence="2 6">Belongs to the cytochrome P450 family.</text>
</comment>
<dbReference type="PROSITE" id="PS00086">
    <property type="entry name" value="CYTOCHROME_P450"/>
    <property type="match status" value="1"/>
</dbReference>
<evidence type="ECO:0000256" key="7">
    <source>
        <dbReference type="SAM" id="Phobius"/>
    </source>
</evidence>
<dbReference type="PANTHER" id="PTHR47582:SF1">
    <property type="entry name" value="P450, PUTATIVE (EUROFUNG)-RELATED"/>
    <property type="match status" value="1"/>
</dbReference>
<dbReference type="PANTHER" id="PTHR47582">
    <property type="entry name" value="P450, PUTATIVE (EUROFUNG)-RELATED"/>
    <property type="match status" value="1"/>
</dbReference>
<dbReference type="InterPro" id="IPR001128">
    <property type="entry name" value="Cyt_P450"/>
</dbReference>
<dbReference type="Pfam" id="PF00067">
    <property type="entry name" value="p450"/>
    <property type="match status" value="1"/>
</dbReference>
<keyword evidence="7" id="KW-0812">Transmembrane</keyword>
<reference evidence="8" key="1">
    <citation type="journal article" date="2020" name="Stud. Mycol.">
        <title>101 Dothideomycetes genomes: a test case for predicting lifestyles and emergence of pathogens.</title>
        <authorList>
            <person name="Haridas S."/>
            <person name="Albert R."/>
            <person name="Binder M."/>
            <person name="Bloem J."/>
            <person name="Labutti K."/>
            <person name="Salamov A."/>
            <person name="Andreopoulos B."/>
            <person name="Baker S."/>
            <person name="Barry K."/>
            <person name="Bills G."/>
            <person name="Bluhm B."/>
            <person name="Cannon C."/>
            <person name="Castanera R."/>
            <person name="Culley D."/>
            <person name="Daum C."/>
            <person name="Ezra D."/>
            <person name="Gonzalez J."/>
            <person name="Henrissat B."/>
            <person name="Kuo A."/>
            <person name="Liang C."/>
            <person name="Lipzen A."/>
            <person name="Lutzoni F."/>
            <person name="Magnuson J."/>
            <person name="Mondo S."/>
            <person name="Nolan M."/>
            <person name="Ohm R."/>
            <person name="Pangilinan J."/>
            <person name="Park H.-J."/>
            <person name="Ramirez L."/>
            <person name="Alfaro M."/>
            <person name="Sun H."/>
            <person name="Tritt A."/>
            <person name="Yoshinaga Y."/>
            <person name="Zwiers L.-H."/>
            <person name="Turgeon B."/>
            <person name="Goodwin S."/>
            <person name="Spatafora J."/>
            <person name="Crous P."/>
            <person name="Grigoriev I."/>
        </authorList>
    </citation>
    <scope>NUCLEOTIDE SEQUENCE</scope>
    <source>
        <strain evidence="8">CBS 109.77</strain>
    </source>
</reference>
<dbReference type="Proteomes" id="UP000799757">
    <property type="component" value="Unassembled WGS sequence"/>
</dbReference>
<feature type="transmembrane region" description="Helical" evidence="7">
    <location>
        <begin position="6"/>
        <end position="25"/>
    </location>
</feature>
<proteinExistence type="inferred from homology"/>
<dbReference type="GO" id="GO:0016705">
    <property type="term" value="F:oxidoreductase activity, acting on paired donors, with incorporation or reduction of molecular oxygen"/>
    <property type="evidence" value="ECO:0007669"/>
    <property type="project" value="InterPro"/>
</dbReference>
<evidence type="ECO:0000313" key="8">
    <source>
        <dbReference type="EMBL" id="KAF2796913.1"/>
    </source>
</evidence>
<keyword evidence="6" id="KW-0503">Monooxygenase</keyword>
<keyword evidence="4 5" id="KW-0408">Iron</keyword>
<evidence type="ECO:0000256" key="6">
    <source>
        <dbReference type="RuleBase" id="RU000461"/>
    </source>
</evidence>
<dbReference type="GO" id="GO:0005506">
    <property type="term" value="F:iron ion binding"/>
    <property type="evidence" value="ECO:0007669"/>
    <property type="project" value="InterPro"/>
</dbReference>
<accession>A0A6A6XLE0</accession>
<comment type="cofactor">
    <cofactor evidence="1 5">
        <name>heme</name>
        <dbReference type="ChEBI" id="CHEBI:30413"/>
    </cofactor>
</comment>
<dbReference type="GO" id="GO:0020037">
    <property type="term" value="F:heme binding"/>
    <property type="evidence" value="ECO:0007669"/>
    <property type="project" value="InterPro"/>
</dbReference>
<feature type="transmembrane region" description="Helical" evidence="7">
    <location>
        <begin position="276"/>
        <end position="298"/>
    </location>
</feature>
<dbReference type="GO" id="GO:0004497">
    <property type="term" value="F:monooxygenase activity"/>
    <property type="evidence" value="ECO:0007669"/>
    <property type="project" value="UniProtKB-KW"/>
</dbReference>
<keyword evidence="7" id="KW-0472">Membrane</keyword>
<feature type="binding site" description="axial binding residue" evidence="5">
    <location>
        <position position="428"/>
    </location>
    <ligand>
        <name>heme</name>
        <dbReference type="ChEBI" id="CHEBI:30413"/>
    </ligand>
    <ligandPart>
        <name>Fe</name>
        <dbReference type="ChEBI" id="CHEBI:18248"/>
    </ligandPart>
</feature>
<evidence type="ECO:0000313" key="9">
    <source>
        <dbReference type="Proteomes" id="UP000799757"/>
    </source>
</evidence>
<sequence length="506" mass="56210">MKAILVIGMLTCAVIYLGLHLLLYATQDKREPRPLGTSIPFLSPIFAVINDKVKYLVKLRDEYQLPIYTLRLPFSRLYIVNKPSLIQAVQRQASALSFGPVGRDFGFLFSGLTKASQDILRKAYDGNGNGFTSIVHQCLKDGPFLHAATRSAINGLALAVPKWGHHGTPLNIFDIVRHTLTMALTDTVYGPQNPFRNPKVEASWLEFLPGISHLMYSPLPSFTARNNLRARGKVITAFNQYFKMGGHLEGSTMIQDMYEANRGHGLNMEECAKMEIATSLALLSSGSITAIWLILHILSDAAVLSAVRKEILDNLATKVVDEKATVITVDVRKTKATCPILMSVLQETMRYHSTVMSAKTVKEDVLLSDTYFLKKGSLLMIPGPVVHHDSAIWGPDVGNFDHRRFLDSKKTTISTSSFRPFGSGSTMCPGRHFSTNAILGMVAMMVLQLDVTPIDFEGKWVLPTTEGADLWNAMPKLDHDIAVRIEPRKEMQDVEMKFVWGDEDGN</sequence>
<dbReference type="InterPro" id="IPR017972">
    <property type="entry name" value="Cyt_P450_CS"/>
</dbReference>
<dbReference type="SUPFAM" id="SSF48264">
    <property type="entry name" value="Cytochrome P450"/>
    <property type="match status" value="1"/>
</dbReference>
<evidence type="ECO:0000256" key="4">
    <source>
        <dbReference type="ARBA" id="ARBA00023004"/>
    </source>
</evidence>
<evidence type="ECO:0000256" key="2">
    <source>
        <dbReference type="ARBA" id="ARBA00010617"/>
    </source>
</evidence>
<keyword evidence="7" id="KW-1133">Transmembrane helix</keyword>
<keyword evidence="6" id="KW-0560">Oxidoreductase</keyword>
<dbReference type="InterPro" id="IPR036396">
    <property type="entry name" value="Cyt_P450_sf"/>
</dbReference>
<dbReference type="InterPro" id="IPR002403">
    <property type="entry name" value="Cyt_P450_E_grp-IV"/>
</dbReference>
<dbReference type="AlphaFoldDB" id="A0A6A6XLE0"/>
<evidence type="ECO:0000256" key="3">
    <source>
        <dbReference type="ARBA" id="ARBA00022723"/>
    </source>
</evidence>
<name>A0A6A6XLE0_9PLEO</name>
<keyword evidence="3 5" id="KW-0479">Metal-binding</keyword>
<keyword evidence="5 6" id="KW-0349">Heme</keyword>
<evidence type="ECO:0000256" key="5">
    <source>
        <dbReference type="PIRSR" id="PIRSR602403-1"/>
    </source>
</evidence>
<protein>
    <submittedName>
        <fullName evidence="8">Cytochrome P450</fullName>
    </submittedName>
</protein>
<dbReference type="OrthoDB" id="3366823at2759"/>
<dbReference type="CDD" id="cd11040">
    <property type="entry name" value="CYP7_CYP8-like"/>
    <property type="match status" value="1"/>
</dbReference>
<dbReference type="PRINTS" id="PR00465">
    <property type="entry name" value="EP450IV"/>
</dbReference>
<dbReference type="InterPro" id="IPR053007">
    <property type="entry name" value="CYP450_monoxygenase_sec-met"/>
</dbReference>
<dbReference type="EMBL" id="MU001819">
    <property type="protein sequence ID" value="KAF2796913.1"/>
    <property type="molecule type" value="Genomic_DNA"/>
</dbReference>
<dbReference type="Gene3D" id="1.10.630.10">
    <property type="entry name" value="Cytochrome P450"/>
    <property type="match status" value="1"/>
</dbReference>
<organism evidence="8 9">
    <name type="scientific">Melanomma pulvis-pyrius CBS 109.77</name>
    <dbReference type="NCBI Taxonomy" id="1314802"/>
    <lineage>
        <taxon>Eukaryota</taxon>
        <taxon>Fungi</taxon>
        <taxon>Dikarya</taxon>
        <taxon>Ascomycota</taxon>
        <taxon>Pezizomycotina</taxon>
        <taxon>Dothideomycetes</taxon>
        <taxon>Pleosporomycetidae</taxon>
        <taxon>Pleosporales</taxon>
        <taxon>Melanommataceae</taxon>
        <taxon>Melanomma</taxon>
    </lineage>
</organism>
<gene>
    <name evidence="8" type="ORF">K505DRAFT_347609</name>
</gene>
<evidence type="ECO:0000256" key="1">
    <source>
        <dbReference type="ARBA" id="ARBA00001971"/>
    </source>
</evidence>